<evidence type="ECO:0000256" key="2">
    <source>
        <dbReference type="ARBA" id="ARBA00022695"/>
    </source>
</evidence>
<dbReference type="InterPro" id="IPR029398">
    <property type="entry name" value="PolB_thumb"/>
</dbReference>
<dbReference type="PRINTS" id="PR00869">
    <property type="entry name" value="DNAPOLX"/>
</dbReference>
<dbReference type="Ensembl" id="ENSEBUT00000026335.1">
    <property type="protein sequence ID" value="ENSEBUP00000025759.1"/>
    <property type="gene ID" value="ENSEBUG00000015873.1"/>
</dbReference>
<reference evidence="4" key="2">
    <citation type="submission" date="2025-09" db="UniProtKB">
        <authorList>
            <consortium name="Ensembl"/>
        </authorList>
    </citation>
    <scope>IDENTIFICATION</scope>
</reference>
<dbReference type="FunFam" id="3.30.210.10:FF:000002">
    <property type="entry name" value="DNA polymerase"/>
    <property type="match status" value="1"/>
</dbReference>
<reference evidence="4" key="1">
    <citation type="submission" date="2025-08" db="UniProtKB">
        <authorList>
            <consortium name="Ensembl"/>
        </authorList>
    </citation>
    <scope>IDENTIFICATION</scope>
</reference>
<name>A0A8C4R6X6_EPTBU</name>
<keyword evidence="1" id="KW-0808">Transferase</keyword>
<dbReference type="GO" id="GO:0003677">
    <property type="term" value="F:DNA binding"/>
    <property type="evidence" value="ECO:0007669"/>
    <property type="project" value="InterPro"/>
</dbReference>
<keyword evidence="2" id="KW-0548">Nucleotidyltransferase</keyword>
<dbReference type="InterPro" id="IPR043519">
    <property type="entry name" value="NT_sf"/>
</dbReference>
<sequence length="70" mass="8095">MLHFTGSARFNRALRSHALHHGYRLSEHTLRCTSVAKDQPSGTVLTNSEQDIFHHLGLPYREPHERDCEE</sequence>
<evidence type="ECO:0000256" key="1">
    <source>
        <dbReference type="ARBA" id="ARBA00022679"/>
    </source>
</evidence>
<dbReference type="Gene3D" id="3.30.210.10">
    <property type="entry name" value="DNA polymerase, thumb domain"/>
    <property type="match status" value="1"/>
</dbReference>
<dbReference type="OMA" id="HERDCEE"/>
<keyword evidence="5" id="KW-1185">Reference proteome</keyword>
<dbReference type="Proteomes" id="UP000694388">
    <property type="component" value="Unplaced"/>
</dbReference>
<feature type="domain" description="DNA polymerase beta thumb" evidence="3">
    <location>
        <begin position="1"/>
        <end position="67"/>
    </location>
</feature>
<dbReference type="GO" id="GO:0006303">
    <property type="term" value="P:double-strand break repair via nonhomologous end joining"/>
    <property type="evidence" value="ECO:0007669"/>
    <property type="project" value="TreeGrafter"/>
</dbReference>
<evidence type="ECO:0000259" key="3">
    <source>
        <dbReference type="Pfam" id="PF14791"/>
    </source>
</evidence>
<dbReference type="GO" id="GO:0005634">
    <property type="term" value="C:nucleus"/>
    <property type="evidence" value="ECO:0007669"/>
    <property type="project" value="TreeGrafter"/>
</dbReference>
<proteinExistence type="predicted"/>
<dbReference type="Pfam" id="PF14791">
    <property type="entry name" value="DNA_pol_B_thumb"/>
    <property type="match status" value="1"/>
</dbReference>
<dbReference type="SUPFAM" id="SSF81301">
    <property type="entry name" value="Nucleotidyltransferase"/>
    <property type="match status" value="1"/>
</dbReference>
<dbReference type="InterPro" id="IPR022312">
    <property type="entry name" value="DNA_pol_X"/>
</dbReference>
<dbReference type="PANTHER" id="PTHR11276">
    <property type="entry name" value="DNA POLYMERASE TYPE-X FAMILY MEMBER"/>
    <property type="match status" value="1"/>
</dbReference>
<dbReference type="AlphaFoldDB" id="A0A8C4R6X6"/>
<dbReference type="PANTHER" id="PTHR11276:SF28">
    <property type="entry name" value="DNA POLYMERASE LAMBDA"/>
    <property type="match status" value="1"/>
</dbReference>
<dbReference type="GO" id="GO:0003887">
    <property type="term" value="F:DNA-directed DNA polymerase activity"/>
    <property type="evidence" value="ECO:0007669"/>
    <property type="project" value="InterPro"/>
</dbReference>
<organism evidence="4 5">
    <name type="scientific">Eptatretus burgeri</name>
    <name type="common">Inshore hagfish</name>
    <dbReference type="NCBI Taxonomy" id="7764"/>
    <lineage>
        <taxon>Eukaryota</taxon>
        <taxon>Metazoa</taxon>
        <taxon>Chordata</taxon>
        <taxon>Craniata</taxon>
        <taxon>Vertebrata</taxon>
        <taxon>Cyclostomata</taxon>
        <taxon>Myxini</taxon>
        <taxon>Myxiniformes</taxon>
        <taxon>Myxinidae</taxon>
        <taxon>Eptatretinae</taxon>
        <taxon>Eptatretus</taxon>
    </lineage>
</organism>
<protein>
    <recommendedName>
        <fullName evidence="3">DNA polymerase beta thumb domain-containing protein</fullName>
    </recommendedName>
</protein>
<dbReference type="InterPro" id="IPR037160">
    <property type="entry name" value="DNA_Pol_thumb_sf"/>
</dbReference>
<evidence type="ECO:0000313" key="5">
    <source>
        <dbReference type="Proteomes" id="UP000694388"/>
    </source>
</evidence>
<evidence type="ECO:0000313" key="4">
    <source>
        <dbReference type="Ensembl" id="ENSEBUP00000025759.1"/>
    </source>
</evidence>
<accession>A0A8C4R6X6</accession>